<feature type="chain" id="PRO_5002990084" description="Erythromycin esterase" evidence="1">
    <location>
        <begin position="22"/>
        <end position="356"/>
    </location>
</feature>
<dbReference type="SUPFAM" id="SSF159501">
    <property type="entry name" value="EreA/ChaN-like"/>
    <property type="match status" value="1"/>
</dbReference>
<organism evidence="2 3">
    <name type="scientific">Treponema vincentii ATCC 35580</name>
    <dbReference type="NCBI Taxonomy" id="596324"/>
    <lineage>
        <taxon>Bacteria</taxon>
        <taxon>Pseudomonadati</taxon>
        <taxon>Spirochaetota</taxon>
        <taxon>Spirochaetia</taxon>
        <taxon>Spirochaetales</taxon>
        <taxon>Treponemataceae</taxon>
        <taxon>Treponema</taxon>
    </lineage>
</organism>
<evidence type="ECO:0008006" key="4">
    <source>
        <dbReference type="Google" id="ProtNLM"/>
    </source>
</evidence>
<evidence type="ECO:0000313" key="2">
    <source>
        <dbReference type="EMBL" id="EEV20467.1"/>
    </source>
</evidence>
<evidence type="ECO:0000313" key="3">
    <source>
        <dbReference type="Proteomes" id="UP000004509"/>
    </source>
</evidence>
<protein>
    <recommendedName>
        <fullName evidence="4">Erythromycin esterase</fullName>
    </recommendedName>
</protein>
<dbReference type="AlphaFoldDB" id="C8PQ91"/>
<accession>C8PQ91</accession>
<name>C8PQ91_9SPIR</name>
<keyword evidence="1" id="KW-0732">Signal</keyword>
<dbReference type="EMBL" id="ACYH01000033">
    <property type="protein sequence ID" value="EEV20467.1"/>
    <property type="molecule type" value="Genomic_DNA"/>
</dbReference>
<dbReference type="RefSeq" id="WP_006188746.1">
    <property type="nucleotide sequence ID" value="NZ_ACYH01000033.1"/>
</dbReference>
<dbReference type="Proteomes" id="UP000004509">
    <property type="component" value="Unassembled WGS sequence"/>
</dbReference>
<gene>
    <name evidence="2" type="ORF">TREVI0001_0459</name>
</gene>
<sequence>MKIRIAIVLFLYCAATSVVYAHGKADADAARNNKYTGTIYLYGEQHGVKKITDKELALWRAYYTKGLRHLFLELPSYTAEYLNMWLREKDNTILEEVFNDWKGTAFHNQHTYNFFMQIKELCPQTVFHGTDVGHQYGTTGERFLRYLESKQQQNVPAYLRAQEIIQQGIAYYSGSNAKAMAYRENMMVQNFIYELKQIQNADIMGIYGSAHTDTAALDSTGAVPCMANQLKSIYGTNLNTENLSPLAKDIEPIRIDTITVAHTDYRAYYYGKQDLTGFKDFAYREFWQLNGAYQTLKNSGKTGDWLPESNYPMKVEVNQVYVIDYTKIDNTKMRLYYISEGKQRNGQLITENIATE</sequence>
<reference evidence="2 3" key="1">
    <citation type="submission" date="2009-07" db="EMBL/GenBank/DDBJ databases">
        <authorList>
            <person name="Madupu R."/>
            <person name="Sebastian Y."/>
            <person name="Durkin A.S."/>
            <person name="Torralba M."/>
            <person name="Methe B."/>
            <person name="Sutton G.G."/>
            <person name="Strausberg R.L."/>
            <person name="Nelson K.E."/>
        </authorList>
    </citation>
    <scope>NUCLEOTIDE SEQUENCE [LARGE SCALE GENOMIC DNA]</scope>
    <source>
        <strain evidence="2 3">ATCC 35580</strain>
    </source>
</reference>
<comment type="caution">
    <text evidence="2">The sequence shown here is derived from an EMBL/GenBank/DDBJ whole genome shotgun (WGS) entry which is preliminary data.</text>
</comment>
<proteinExistence type="predicted"/>
<evidence type="ECO:0000256" key="1">
    <source>
        <dbReference type="SAM" id="SignalP"/>
    </source>
</evidence>
<dbReference type="eggNOG" id="ENOG502Z8Y5">
    <property type="taxonomic scope" value="Bacteria"/>
</dbReference>
<dbReference type="STRING" id="596324.TREVI0001_0459"/>
<feature type="signal peptide" evidence="1">
    <location>
        <begin position="1"/>
        <end position="21"/>
    </location>
</feature>